<dbReference type="STRING" id="28042.GU90_11625"/>
<dbReference type="OrthoDB" id="672028at2"/>
<gene>
    <name evidence="1" type="ORF">GU90_11625</name>
</gene>
<evidence type="ECO:0000313" key="1">
    <source>
        <dbReference type="EMBL" id="KEI44120.1"/>
    </source>
</evidence>
<evidence type="ECO:0000313" key="2">
    <source>
        <dbReference type="Proteomes" id="UP000031419"/>
    </source>
</evidence>
<proteinExistence type="predicted"/>
<dbReference type="InterPro" id="IPR037883">
    <property type="entry name" value="Knr4/Smi1-like_sf"/>
</dbReference>
<sequence>MLGTKTRELLDRARGPLGPRASVDFSSEHGPPVELAELLSEMNGFFAFNAGLQVFHSGGEGVGPELSYWNSGEAWKDAFEGLADDFFCFGQDILGMQFAIKNGSEIVRFDPENARSYPISNSLEDWAAWLLSRPNINATATLAKVWQDRNEALDPNERLIPLKSFELGGEVSLDNLEAKDAVEAMRIRGPIAVQLHDLTPGTEINLTP</sequence>
<keyword evidence="2" id="KW-1185">Reference proteome</keyword>
<comment type="caution">
    <text evidence="1">The sequence shown here is derived from an EMBL/GenBank/DDBJ whole genome shotgun (WGS) entry which is preliminary data.</text>
</comment>
<dbReference type="eggNOG" id="ENOG5032X16">
    <property type="taxonomic scope" value="Bacteria"/>
</dbReference>
<dbReference type="Proteomes" id="UP000031419">
    <property type="component" value="Unassembled WGS sequence"/>
</dbReference>
<organism evidence="1 2">
    <name type="scientific">Saccharopolyspora rectivirgula</name>
    <dbReference type="NCBI Taxonomy" id="28042"/>
    <lineage>
        <taxon>Bacteria</taxon>
        <taxon>Bacillati</taxon>
        <taxon>Actinomycetota</taxon>
        <taxon>Actinomycetes</taxon>
        <taxon>Pseudonocardiales</taxon>
        <taxon>Pseudonocardiaceae</taxon>
        <taxon>Saccharopolyspora</taxon>
    </lineage>
</organism>
<dbReference type="AlphaFoldDB" id="A0A073AXM9"/>
<dbReference type="SUPFAM" id="SSF160631">
    <property type="entry name" value="SMI1/KNR4-like"/>
    <property type="match status" value="1"/>
</dbReference>
<accession>A0A073AXM9</accession>
<dbReference type="RefSeq" id="WP_029719954.1">
    <property type="nucleotide sequence ID" value="NZ_JNVU01000029.1"/>
</dbReference>
<protein>
    <recommendedName>
        <fullName evidence="3">SMI1/KNR4 family protein</fullName>
    </recommendedName>
</protein>
<dbReference type="EMBL" id="JNVU01000029">
    <property type="protein sequence ID" value="KEI44120.1"/>
    <property type="molecule type" value="Genomic_DNA"/>
</dbReference>
<reference evidence="1 2" key="1">
    <citation type="submission" date="2014-06" db="EMBL/GenBank/DDBJ databases">
        <title>Saccharopolyspora rectivirgula DSM-43113 Genome sequencing.</title>
        <authorList>
            <person name="Barrera C."/>
            <person name="Millon L."/>
            <person name="Rognon B."/>
            <person name="Zaugg C."/>
            <person name="Monod M."/>
        </authorList>
    </citation>
    <scope>NUCLEOTIDE SEQUENCE [LARGE SCALE GENOMIC DNA]</scope>
    <source>
        <strain evidence="1 2">DSM 43113</strain>
    </source>
</reference>
<evidence type="ECO:0008006" key="3">
    <source>
        <dbReference type="Google" id="ProtNLM"/>
    </source>
</evidence>
<name>A0A073AXM9_9PSEU</name>